<keyword evidence="3" id="KW-1185">Reference proteome</keyword>
<dbReference type="Proteomes" id="UP000484885">
    <property type="component" value="Unassembled WGS sequence"/>
</dbReference>
<evidence type="ECO:0000256" key="1">
    <source>
        <dbReference type="SAM" id="MobiDB-lite"/>
    </source>
</evidence>
<gene>
    <name evidence="2" type="ORF">G3I74_14720</name>
</gene>
<organism evidence="2 3">
    <name type="scientific">Wenzhouxiangella limi</name>
    <dbReference type="NCBI Taxonomy" id="2707351"/>
    <lineage>
        <taxon>Bacteria</taxon>
        <taxon>Pseudomonadati</taxon>
        <taxon>Pseudomonadota</taxon>
        <taxon>Gammaproteobacteria</taxon>
        <taxon>Chromatiales</taxon>
        <taxon>Wenzhouxiangellaceae</taxon>
        <taxon>Wenzhouxiangella</taxon>
    </lineage>
</organism>
<comment type="caution">
    <text evidence="2">The sequence shown here is derived from an EMBL/GenBank/DDBJ whole genome shotgun (WGS) entry which is preliminary data.</text>
</comment>
<dbReference type="RefSeq" id="WP_164212358.1">
    <property type="nucleotide sequence ID" value="NZ_JAAGSC010000044.1"/>
</dbReference>
<accession>A0A845V2Y3</accession>
<evidence type="ECO:0000313" key="2">
    <source>
        <dbReference type="EMBL" id="NDY96982.1"/>
    </source>
</evidence>
<dbReference type="AlphaFoldDB" id="A0A845V2Y3"/>
<dbReference type="EMBL" id="JAAGSC010000044">
    <property type="protein sequence ID" value="NDY96982.1"/>
    <property type="molecule type" value="Genomic_DNA"/>
</dbReference>
<protein>
    <submittedName>
        <fullName evidence="2">HTH domain-containing protein</fullName>
    </submittedName>
</protein>
<name>A0A845V2Y3_9GAMM</name>
<sequence>MTKHKKPTAYFGAIPMRAFADGRLSCSHLKVLGVISYFDRFSKNGSGCYATQETIAQYASCTDQTVSKRMKDLRKWAYIESSRQKNRRRMQHRVIHDTCPPGQVSNAPDLSIQTGQESKQLSERLNKDIPLRGLTDSGHNPLRHPPQLSEKYSPEGAYEPIIPAPPYGKNREIWEVSEAEWWSYKAQLSRYVKDQNPVSREAAMAMDTIVDEIMDADLGNREIEMAFESLTYELPELAYRE</sequence>
<proteinExistence type="predicted"/>
<reference evidence="2 3" key="1">
    <citation type="submission" date="2020-02" db="EMBL/GenBank/DDBJ databases">
        <authorList>
            <person name="Zhang X.-Y."/>
        </authorList>
    </citation>
    <scope>NUCLEOTIDE SEQUENCE [LARGE SCALE GENOMIC DNA]</scope>
    <source>
        <strain evidence="2 3">C33</strain>
    </source>
</reference>
<feature type="region of interest" description="Disordered" evidence="1">
    <location>
        <begin position="131"/>
        <end position="154"/>
    </location>
</feature>
<evidence type="ECO:0000313" key="3">
    <source>
        <dbReference type="Proteomes" id="UP000484885"/>
    </source>
</evidence>